<dbReference type="InterPro" id="IPR016102">
    <property type="entry name" value="Succinyl-CoA_synth-like"/>
</dbReference>
<protein>
    <submittedName>
        <fullName evidence="6">Acetyltransferase</fullName>
    </submittedName>
</protein>
<dbReference type="SMART" id="SM00881">
    <property type="entry name" value="CoA_binding"/>
    <property type="match status" value="1"/>
</dbReference>
<dbReference type="PANTHER" id="PTHR43334:SF1">
    <property type="entry name" value="3-HYDROXYPROPIONATE--COA LIGASE [ADP-FORMING]"/>
    <property type="match status" value="1"/>
</dbReference>
<evidence type="ECO:0000256" key="1">
    <source>
        <dbReference type="ARBA" id="ARBA00022598"/>
    </source>
</evidence>
<keyword evidence="6" id="KW-0808">Transferase</keyword>
<evidence type="ECO:0000313" key="6">
    <source>
        <dbReference type="EMBL" id="SHE40755.1"/>
    </source>
</evidence>
<keyword evidence="3 4" id="KW-0067">ATP-binding</keyword>
<dbReference type="InterPro" id="IPR011761">
    <property type="entry name" value="ATP-grasp"/>
</dbReference>
<dbReference type="Proteomes" id="UP000184076">
    <property type="component" value="Unassembled WGS sequence"/>
</dbReference>
<evidence type="ECO:0000259" key="5">
    <source>
        <dbReference type="PROSITE" id="PS50975"/>
    </source>
</evidence>
<dbReference type="InterPro" id="IPR032875">
    <property type="entry name" value="Succ_CoA_lig_flav_dom"/>
</dbReference>
<reference evidence="7" key="1">
    <citation type="submission" date="2016-11" db="EMBL/GenBank/DDBJ databases">
        <authorList>
            <person name="Varghese N."/>
            <person name="Submissions S."/>
        </authorList>
    </citation>
    <scope>NUCLEOTIDE SEQUENCE [LARGE SCALE GENOMIC DNA]</scope>
    <source>
        <strain evidence="7">DSM 9756</strain>
    </source>
</reference>
<dbReference type="SUPFAM" id="SSF56059">
    <property type="entry name" value="Glutathione synthetase ATP-binding domain-like"/>
    <property type="match status" value="1"/>
</dbReference>
<dbReference type="Gene3D" id="3.40.50.261">
    <property type="entry name" value="Succinyl-CoA synthetase domains"/>
    <property type="match status" value="2"/>
</dbReference>
<name>A0A1M4T8J5_9BACT</name>
<dbReference type="Gene3D" id="3.30.470.20">
    <property type="entry name" value="ATP-grasp fold, B domain"/>
    <property type="match status" value="1"/>
</dbReference>
<dbReference type="Gene3D" id="3.40.50.720">
    <property type="entry name" value="NAD(P)-binding Rossmann-like Domain"/>
    <property type="match status" value="1"/>
</dbReference>
<dbReference type="EMBL" id="FQVB01000004">
    <property type="protein sequence ID" value="SHE40755.1"/>
    <property type="molecule type" value="Genomic_DNA"/>
</dbReference>
<dbReference type="AlphaFoldDB" id="A0A1M4T8J5"/>
<dbReference type="GO" id="GO:0005524">
    <property type="term" value="F:ATP binding"/>
    <property type="evidence" value="ECO:0007669"/>
    <property type="project" value="UniProtKB-UniRule"/>
</dbReference>
<dbReference type="PANTHER" id="PTHR43334">
    <property type="entry name" value="ACETATE--COA LIGASE [ADP-FORMING]"/>
    <property type="match status" value="1"/>
</dbReference>
<dbReference type="Pfam" id="PF13607">
    <property type="entry name" value="Succ_CoA_lig"/>
    <property type="match status" value="1"/>
</dbReference>
<gene>
    <name evidence="6" type="ORF">SAMN02745206_00224</name>
</gene>
<dbReference type="RefSeq" id="WP_073036162.1">
    <property type="nucleotide sequence ID" value="NZ_FQVB01000004.1"/>
</dbReference>
<dbReference type="InterPro" id="IPR003781">
    <property type="entry name" value="CoA-bd"/>
</dbReference>
<dbReference type="Pfam" id="PF13549">
    <property type="entry name" value="ATP-grasp_5"/>
    <property type="match status" value="1"/>
</dbReference>
<evidence type="ECO:0000256" key="3">
    <source>
        <dbReference type="ARBA" id="ARBA00022840"/>
    </source>
</evidence>
<dbReference type="PROSITE" id="PS50975">
    <property type="entry name" value="ATP_GRASP"/>
    <property type="match status" value="1"/>
</dbReference>
<dbReference type="GO" id="GO:0016874">
    <property type="term" value="F:ligase activity"/>
    <property type="evidence" value="ECO:0007669"/>
    <property type="project" value="UniProtKB-KW"/>
</dbReference>
<sequence>MDPLFNPRSVAVVGVSASKDNLGKNIIKNLLNFGYQGKIYPVGTRSGEVEGFRIYSAITEIPDAVDVAVILTPARFVPEIVAQCGSRNVRWGVIQTAGFRESGTGGIALEKKLVDAANRHGVHFVGPNCLGVMDTTTGFSVPFIVLPSVYRTGNVAIMAQSGGMGLSLAERLNTSGVGFGKFVSLGNKLNLDEVDYLKYLMEDPKTNIIYFYLEDFKRGREFVQLAVESSKPIILHKSNTSPVSRTIAQSHTAALATDDRVVDYLTRAANIVRVNSVSEAIQAAKAFSMPELKGKNLAVLSRSGGHAVVAADACGEFGFCFPPLGKEVLQEIRRHARAGVIQLGNPLDLGDIYDLNVYFGIVEQVLEQPDIDGIVHVHVSHMAEEQDATRKLLGELGRLADKYRKPIAVVLEIPFDQRTMIEKNGDYPFFFDVREAVQALAIQHEHHSKRQKEPLFVVGEGDKHLWFDEAAAWLKSRQESGQQPMAHDALELLEILQIPTAPWKLATSLEGAREAAEQVGYPVVLKAVGASLLHKSDRGGVVVNVEDSAALKRAWDELISSFNDLEGILVQKMIFGMREMIAGAKRDATFGPVVLTGLGGIWVEVLKDVSIRLAPVDRNQAMEMISDLSGAVLLESYRGLKPADTALVAKALVRISQLIDRFPEIREVEINPILLCDQDGAGVAVDARVLLEMKHDENPVL</sequence>
<dbReference type="STRING" id="1121391.SAMN02745206_00224"/>
<dbReference type="InterPro" id="IPR051538">
    <property type="entry name" value="Acyl-CoA_Synth/Transferase"/>
</dbReference>
<dbReference type="Pfam" id="PF13380">
    <property type="entry name" value="CoA_binding_2"/>
    <property type="match status" value="1"/>
</dbReference>
<evidence type="ECO:0000313" key="7">
    <source>
        <dbReference type="Proteomes" id="UP000184076"/>
    </source>
</evidence>
<dbReference type="InterPro" id="IPR013815">
    <property type="entry name" value="ATP_grasp_subdomain_1"/>
</dbReference>
<accession>A0A1M4T8J5</accession>
<keyword evidence="2 4" id="KW-0547">Nucleotide-binding</keyword>
<feature type="domain" description="ATP-grasp" evidence="5">
    <location>
        <begin position="490"/>
        <end position="696"/>
    </location>
</feature>
<keyword evidence="1" id="KW-0436">Ligase</keyword>
<dbReference type="SUPFAM" id="SSF51735">
    <property type="entry name" value="NAD(P)-binding Rossmann-fold domains"/>
    <property type="match status" value="1"/>
</dbReference>
<dbReference type="SUPFAM" id="SSF52210">
    <property type="entry name" value="Succinyl-CoA synthetase domains"/>
    <property type="match status" value="2"/>
</dbReference>
<evidence type="ECO:0000256" key="2">
    <source>
        <dbReference type="ARBA" id="ARBA00022741"/>
    </source>
</evidence>
<proteinExistence type="predicted"/>
<dbReference type="GO" id="GO:0046872">
    <property type="term" value="F:metal ion binding"/>
    <property type="evidence" value="ECO:0007669"/>
    <property type="project" value="InterPro"/>
</dbReference>
<dbReference type="Gene3D" id="3.30.1490.20">
    <property type="entry name" value="ATP-grasp fold, A domain"/>
    <property type="match status" value="1"/>
</dbReference>
<keyword evidence="7" id="KW-1185">Reference proteome</keyword>
<dbReference type="InterPro" id="IPR036291">
    <property type="entry name" value="NAD(P)-bd_dom_sf"/>
</dbReference>
<organism evidence="6 7">
    <name type="scientific">Desulfacinum infernum DSM 9756</name>
    <dbReference type="NCBI Taxonomy" id="1121391"/>
    <lineage>
        <taxon>Bacteria</taxon>
        <taxon>Pseudomonadati</taxon>
        <taxon>Thermodesulfobacteriota</taxon>
        <taxon>Syntrophobacteria</taxon>
        <taxon>Syntrophobacterales</taxon>
        <taxon>Syntrophobacteraceae</taxon>
        <taxon>Desulfacinum</taxon>
    </lineage>
</organism>
<dbReference type="GO" id="GO:0016740">
    <property type="term" value="F:transferase activity"/>
    <property type="evidence" value="ECO:0007669"/>
    <property type="project" value="UniProtKB-KW"/>
</dbReference>
<evidence type="ECO:0000256" key="4">
    <source>
        <dbReference type="PROSITE-ProRule" id="PRU00409"/>
    </source>
</evidence>